<dbReference type="EMBL" id="JAMKFB020000017">
    <property type="protein sequence ID" value="KAL0170827.1"/>
    <property type="molecule type" value="Genomic_DNA"/>
</dbReference>
<comment type="caution">
    <text evidence="1">The sequence shown here is derived from an EMBL/GenBank/DDBJ whole genome shotgun (WGS) entry which is preliminary data.</text>
</comment>
<protein>
    <submittedName>
        <fullName evidence="1">Uncharacterized protein</fullName>
    </submittedName>
</protein>
<sequence length="55" mass="6097">LVRTSWLWRTWTAAPSPSAMEECSAPCLGLLSSTRLSRPFWACMASLTGPWPSLE</sequence>
<dbReference type="Proteomes" id="UP001529510">
    <property type="component" value="Unassembled WGS sequence"/>
</dbReference>
<feature type="non-terminal residue" evidence="1">
    <location>
        <position position="55"/>
    </location>
</feature>
<organism evidence="1 2">
    <name type="scientific">Cirrhinus mrigala</name>
    <name type="common">Mrigala</name>
    <dbReference type="NCBI Taxonomy" id="683832"/>
    <lineage>
        <taxon>Eukaryota</taxon>
        <taxon>Metazoa</taxon>
        <taxon>Chordata</taxon>
        <taxon>Craniata</taxon>
        <taxon>Vertebrata</taxon>
        <taxon>Euteleostomi</taxon>
        <taxon>Actinopterygii</taxon>
        <taxon>Neopterygii</taxon>
        <taxon>Teleostei</taxon>
        <taxon>Ostariophysi</taxon>
        <taxon>Cypriniformes</taxon>
        <taxon>Cyprinidae</taxon>
        <taxon>Labeoninae</taxon>
        <taxon>Labeonini</taxon>
        <taxon>Cirrhinus</taxon>
    </lineage>
</organism>
<evidence type="ECO:0000313" key="1">
    <source>
        <dbReference type="EMBL" id="KAL0170827.1"/>
    </source>
</evidence>
<evidence type="ECO:0000313" key="2">
    <source>
        <dbReference type="Proteomes" id="UP001529510"/>
    </source>
</evidence>
<gene>
    <name evidence="1" type="ORF">M9458_035423</name>
</gene>
<reference evidence="1 2" key="1">
    <citation type="submission" date="2024-05" db="EMBL/GenBank/DDBJ databases">
        <title>Genome sequencing and assembly of Indian major carp, Cirrhinus mrigala (Hamilton, 1822).</title>
        <authorList>
            <person name="Mohindra V."/>
            <person name="Chowdhury L.M."/>
            <person name="Lal K."/>
            <person name="Jena J.K."/>
        </authorList>
    </citation>
    <scope>NUCLEOTIDE SEQUENCE [LARGE SCALE GENOMIC DNA]</scope>
    <source>
        <strain evidence="1">CM1030</strain>
        <tissue evidence="1">Blood</tissue>
    </source>
</reference>
<dbReference type="AlphaFoldDB" id="A0ABD0PA80"/>
<feature type="non-terminal residue" evidence="1">
    <location>
        <position position="1"/>
    </location>
</feature>
<name>A0ABD0PA80_CIRMR</name>
<proteinExistence type="predicted"/>
<accession>A0ABD0PA80</accession>
<keyword evidence="2" id="KW-1185">Reference proteome</keyword>